<evidence type="ECO:0000259" key="1">
    <source>
        <dbReference type="PROSITE" id="PS51832"/>
    </source>
</evidence>
<reference evidence="2" key="1">
    <citation type="submission" date="2022-07" db="EMBL/GenBank/DDBJ databases">
        <title>Alkalimarinus sp. nov., isolated from gut of a Alitta virens.</title>
        <authorList>
            <person name="Yang A.I."/>
            <person name="Shin N.-R."/>
        </authorList>
    </citation>
    <scope>NUCLEOTIDE SEQUENCE</scope>
    <source>
        <strain evidence="2">FA028</strain>
    </source>
</reference>
<feature type="domain" description="HD-GYP" evidence="1">
    <location>
        <begin position="147"/>
        <end position="343"/>
    </location>
</feature>
<dbReference type="SMART" id="SM00471">
    <property type="entry name" value="HDc"/>
    <property type="match status" value="1"/>
</dbReference>
<dbReference type="Pfam" id="PF11871">
    <property type="entry name" value="DUF3391"/>
    <property type="match status" value="1"/>
</dbReference>
<evidence type="ECO:0000313" key="2">
    <source>
        <dbReference type="EMBL" id="UZW74757.1"/>
    </source>
</evidence>
<dbReference type="PANTHER" id="PTHR43155">
    <property type="entry name" value="CYCLIC DI-GMP PHOSPHODIESTERASE PA4108-RELATED"/>
    <property type="match status" value="1"/>
</dbReference>
<dbReference type="PANTHER" id="PTHR43155:SF2">
    <property type="entry name" value="CYCLIC DI-GMP PHOSPHODIESTERASE PA4108"/>
    <property type="match status" value="1"/>
</dbReference>
<dbReference type="AlphaFoldDB" id="A0A9E8HJZ9"/>
<dbReference type="CDD" id="cd00077">
    <property type="entry name" value="HDc"/>
    <property type="match status" value="1"/>
</dbReference>
<evidence type="ECO:0000313" key="3">
    <source>
        <dbReference type="Proteomes" id="UP001164472"/>
    </source>
</evidence>
<dbReference type="NCBIfam" id="TIGR00277">
    <property type="entry name" value="HDIG"/>
    <property type="match status" value="1"/>
</dbReference>
<accession>A0A9E8HJZ9</accession>
<gene>
    <name evidence="2" type="ORF">NNL22_17320</name>
</gene>
<dbReference type="Gene3D" id="1.10.3210.10">
    <property type="entry name" value="Hypothetical protein af1432"/>
    <property type="match status" value="1"/>
</dbReference>
<protein>
    <submittedName>
        <fullName evidence="2">HD-GYP domain-containing protein</fullName>
    </submittedName>
</protein>
<organism evidence="2 3">
    <name type="scientific">Alkalimarinus sediminis</name>
    <dbReference type="NCBI Taxonomy" id="1632866"/>
    <lineage>
        <taxon>Bacteria</taxon>
        <taxon>Pseudomonadati</taxon>
        <taxon>Pseudomonadota</taxon>
        <taxon>Gammaproteobacteria</taxon>
        <taxon>Alteromonadales</taxon>
        <taxon>Alteromonadaceae</taxon>
        <taxon>Alkalimarinus</taxon>
    </lineage>
</organism>
<dbReference type="EMBL" id="CP101527">
    <property type="protein sequence ID" value="UZW74757.1"/>
    <property type="molecule type" value="Genomic_DNA"/>
</dbReference>
<dbReference type="GO" id="GO:0008081">
    <property type="term" value="F:phosphoric diester hydrolase activity"/>
    <property type="evidence" value="ECO:0007669"/>
    <property type="project" value="UniProtKB-ARBA"/>
</dbReference>
<dbReference type="SUPFAM" id="SSF109604">
    <property type="entry name" value="HD-domain/PDEase-like"/>
    <property type="match status" value="1"/>
</dbReference>
<dbReference type="InterPro" id="IPR003607">
    <property type="entry name" value="HD/PDEase_dom"/>
</dbReference>
<dbReference type="PROSITE" id="PS51832">
    <property type="entry name" value="HD_GYP"/>
    <property type="match status" value="1"/>
</dbReference>
<name>A0A9E8HJZ9_9ALTE</name>
<dbReference type="InterPro" id="IPR006675">
    <property type="entry name" value="HDIG_dom"/>
</dbReference>
<dbReference type="InterPro" id="IPR021812">
    <property type="entry name" value="DUF3391"/>
</dbReference>
<dbReference type="RefSeq" id="WP_251810184.1">
    <property type="nucleotide sequence ID" value="NZ_CP101527.1"/>
</dbReference>
<keyword evidence="3" id="KW-1185">Reference proteome</keyword>
<sequence length="414" mass="47171">MNKNTPFSNTNEKSTKLIEVKLPADCLEIGMHVTRLDRPWTEVPVLLQGLTINSFEDVDLLRTHCNHVFIEIDEEFWLEKGSNTSKEDKAKHYPGFRERKAFREELPRAKLTLEETRSHVEDILDSIERDDGIDITKSRAVISSCVKSILANANALLWLSQIKDQDHYTAEHCMRVGILAIAFGRFLDMDEKELELLGLSGMLHDVGKMKIPKDILNKPSRLTRIEFDIMRQHTTFGKEILETYKDLEPMIKDVAHYHHERIDGKGYPEKIHGGYLHKYIRMITIVDAYDAITSNRSYKAGSPAFDALKILFSERGKHFDTELVEAFIRMVGVYPPGTLVELTNGEVGIVISANTESRLRPKIELVLTANKKNRPPYIINLLDDVLDESGEVYAVKTGLANGTYGINVKDYTQI</sequence>
<dbReference type="KEGG" id="asem:NNL22_17320"/>
<proteinExistence type="predicted"/>
<dbReference type="Pfam" id="PF13487">
    <property type="entry name" value="HD_5"/>
    <property type="match status" value="1"/>
</dbReference>
<dbReference type="InterPro" id="IPR037522">
    <property type="entry name" value="HD_GYP_dom"/>
</dbReference>
<dbReference type="Proteomes" id="UP001164472">
    <property type="component" value="Chromosome"/>
</dbReference>